<protein>
    <recommendedName>
        <fullName evidence="3">Mitochondria-eating protein C-terminal domain-containing protein</fullName>
    </recommendedName>
</protein>
<feature type="domain" description="Mitochondria-eating protein C-terminal" evidence="3">
    <location>
        <begin position="327"/>
        <end position="471"/>
    </location>
</feature>
<dbReference type="AlphaFoldDB" id="A0A9D4HWF8"/>
<feature type="region of interest" description="Disordered" evidence="2">
    <location>
        <begin position="798"/>
        <end position="861"/>
    </location>
</feature>
<gene>
    <name evidence="4" type="ORF">DPMN_044395</name>
</gene>
<evidence type="ECO:0000256" key="2">
    <source>
        <dbReference type="SAM" id="MobiDB-lite"/>
    </source>
</evidence>
<evidence type="ECO:0000313" key="5">
    <source>
        <dbReference type="Proteomes" id="UP000828390"/>
    </source>
</evidence>
<feature type="compositionally biased region" description="Basic and acidic residues" evidence="2">
    <location>
        <begin position="13"/>
        <end position="26"/>
    </location>
</feature>
<sequence length="1141" mass="129417">MSKHRDKNKKKKSDNNRWVKSENKEETTAEQVETIWSVIVKRLLFIFQWIPFFQQKGDVTRLNNIKNTNASSSKHQRVDDQDQMTKESFENRAAELLQQNKEHSKNETQIDATVNSQQNHIAQLTKLNEDLEKKLKHEEEKYEQIKTTKENFIDNLETNKSALTDKIKEQNDQITSLENECTKCTTKNAELTELSSKLAKELKEKEDKYQHMLSEKDKQIQRIEITLKESGASITKSNETIKNLNEQNIELEQDIAQLKKRISKMETETQHYNTIVSEKHNQIERLMTKNKNLEEEKKDALRRLSAMMSVKLRDNNPNIADLSDQFRPTKLGEQFSELYDNEWTDAFDALQNNFEERHAISILLDIVMESYQFCDQQLVEVWTFAENWFIDKDVTTAQQISKTLKDVRKQKVIGRVEDIQQKYTGYLLKVCNTEHLDKLITSDPLRNFISTCVRLALLMTANDPPVVIECPGWQRFSERPYLRDTVLHSSPNDCLSPEELNNDKEKKSTSNTIDEAHLIATQMNDHEAGKVDNIFSNQIKHNADNMDCIFSTPVRDDGMNPKSNLSVVHETQTNASSSLYLENDVEEKIYPADTSKEHGQESNNLSKMEPCLDASPDVNVNFEPTDSTPEMLSNKINDTDTQYDVQTVEVRNDKPQSENGSKDGPMSNISFALSEQRHNADGHSGGPKAPQNSDAKLTEKETSLNVQRIGEPVETRNHFGNKTKIVSINYECNFGTDSSQSQVANSPTYTDPNLDAPTDENDNIELPESTQTTLSNFIDGLCQQMVGLSLKVKENEAHQHKENGNASKVDVVEDETCDTKDGTWEGLSNEESGQNHNAEGHTGWPPEPLTSAEKFTETEGSFDVKRIEESEYTGNNAMTANTIDPTECYAVTDIARTQALDSPTGTNPDQDSQTGEHFIFKLQDISVEGTCEKGSSQHQAVEDDVVYGQINDSYLSNTKDGSLAGASDVKFDLQQCAERDIDGDQKEGEYISDMKDGPLEDMSDTVPVSWPHHCSMENTHDSQTPLLSDPQSTHTGVSFNDNRIEKIQQNKNDVNGNRTTAATGNSHDLPTEELKKVERPIFDKDKFKEYTSRGPYVDYFVWPIIYLHRDGPMLGKGIAQGSKDKMADGSKTLLVSWKTMP</sequence>
<evidence type="ECO:0000259" key="3">
    <source>
        <dbReference type="Pfam" id="PF16026"/>
    </source>
</evidence>
<evidence type="ECO:0000313" key="4">
    <source>
        <dbReference type="EMBL" id="KAH3737800.1"/>
    </source>
</evidence>
<feature type="region of interest" description="Disordered" evidence="2">
    <location>
        <begin position="623"/>
        <end position="703"/>
    </location>
</feature>
<feature type="compositionally biased region" description="Basic residues" evidence="2">
    <location>
        <begin position="1"/>
        <end position="12"/>
    </location>
</feature>
<keyword evidence="5" id="KW-1185">Reference proteome</keyword>
<feature type="compositionally biased region" description="Polar residues" evidence="2">
    <location>
        <begin position="1021"/>
        <end position="1038"/>
    </location>
</feature>
<evidence type="ECO:0000256" key="1">
    <source>
        <dbReference type="SAM" id="Coils"/>
    </source>
</evidence>
<dbReference type="InterPro" id="IPR031981">
    <property type="entry name" value="MIEAP_C"/>
</dbReference>
<organism evidence="4 5">
    <name type="scientific">Dreissena polymorpha</name>
    <name type="common">Zebra mussel</name>
    <name type="synonym">Mytilus polymorpha</name>
    <dbReference type="NCBI Taxonomy" id="45954"/>
    <lineage>
        <taxon>Eukaryota</taxon>
        <taxon>Metazoa</taxon>
        <taxon>Spiralia</taxon>
        <taxon>Lophotrochozoa</taxon>
        <taxon>Mollusca</taxon>
        <taxon>Bivalvia</taxon>
        <taxon>Autobranchia</taxon>
        <taxon>Heteroconchia</taxon>
        <taxon>Euheterodonta</taxon>
        <taxon>Imparidentia</taxon>
        <taxon>Neoheterodontei</taxon>
        <taxon>Myida</taxon>
        <taxon>Dreissenoidea</taxon>
        <taxon>Dreissenidae</taxon>
        <taxon>Dreissena</taxon>
    </lineage>
</organism>
<dbReference type="Proteomes" id="UP000828390">
    <property type="component" value="Unassembled WGS sequence"/>
</dbReference>
<dbReference type="Pfam" id="PF16026">
    <property type="entry name" value="MIEAP"/>
    <property type="match status" value="1"/>
</dbReference>
<dbReference type="EMBL" id="JAIWYP010000011">
    <property type="protein sequence ID" value="KAH3737800.1"/>
    <property type="molecule type" value="Genomic_DNA"/>
</dbReference>
<name>A0A9D4HWF8_DREPO</name>
<feature type="region of interest" description="Disordered" evidence="2">
    <location>
        <begin position="1"/>
        <end position="26"/>
    </location>
</feature>
<feature type="coiled-coil region" evidence="1">
    <location>
        <begin position="86"/>
        <end position="310"/>
    </location>
</feature>
<feature type="region of interest" description="Disordered" evidence="2">
    <location>
        <begin position="1018"/>
        <end position="1038"/>
    </location>
</feature>
<accession>A0A9D4HWF8</accession>
<comment type="caution">
    <text evidence="4">The sequence shown here is derived from an EMBL/GenBank/DDBJ whole genome shotgun (WGS) entry which is preliminary data.</text>
</comment>
<reference evidence="4" key="2">
    <citation type="submission" date="2020-11" db="EMBL/GenBank/DDBJ databases">
        <authorList>
            <person name="McCartney M.A."/>
            <person name="Auch B."/>
            <person name="Kono T."/>
            <person name="Mallez S."/>
            <person name="Becker A."/>
            <person name="Gohl D.M."/>
            <person name="Silverstein K.A.T."/>
            <person name="Koren S."/>
            <person name="Bechman K.B."/>
            <person name="Herman A."/>
            <person name="Abrahante J.E."/>
            <person name="Garbe J."/>
        </authorList>
    </citation>
    <scope>NUCLEOTIDE SEQUENCE</scope>
    <source>
        <strain evidence="4">Duluth1</strain>
        <tissue evidence="4">Whole animal</tissue>
    </source>
</reference>
<keyword evidence="1" id="KW-0175">Coiled coil</keyword>
<reference evidence="4" key="1">
    <citation type="journal article" date="2019" name="bioRxiv">
        <title>The Genome of the Zebra Mussel, Dreissena polymorpha: A Resource for Invasive Species Research.</title>
        <authorList>
            <person name="McCartney M.A."/>
            <person name="Auch B."/>
            <person name="Kono T."/>
            <person name="Mallez S."/>
            <person name="Zhang Y."/>
            <person name="Obille A."/>
            <person name="Becker A."/>
            <person name="Abrahante J.E."/>
            <person name="Garbe J."/>
            <person name="Badalamenti J.P."/>
            <person name="Herman A."/>
            <person name="Mangelson H."/>
            <person name="Liachko I."/>
            <person name="Sullivan S."/>
            <person name="Sone E.D."/>
            <person name="Koren S."/>
            <person name="Silverstein K.A.T."/>
            <person name="Beckman K.B."/>
            <person name="Gohl D.M."/>
        </authorList>
    </citation>
    <scope>NUCLEOTIDE SEQUENCE</scope>
    <source>
        <strain evidence="4">Duluth1</strain>
        <tissue evidence="4">Whole animal</tissue>
    </source>
</reference>
<feature type="compositionally biased region" description="Polar residues" evidence="2">
    <location>
        <begin position="623"/>
        <end position="645"/>
    </location>
</feature>
<proteinExistence type="predicted"/>